<name>A0A5P8K896_9ACTN</name>
<protein>
    <submittedName>
        <fullName evidence="2">Uncharacterized protein</fullName>
    </submittedName>
</protein>
<accession>A0A5P8K896</accession>
<evidence type="ECO:0000313" key="2">
    <source>
        <dbReference type="EMBL" id="QFQ99042.1"/>
    </source>
</evidence>
<gene>
    <name evidence="2" type="ORF">F9278_26095</name>
</gene>
<feature type="transmembrane region" description="Helical" evidence="1">
    <location>
        <begin position="9"/>
        <end position="31"/>
    </location>
</feature>
<keyword evidence="1" id="KW-0812">Transmembrane</keyword>
<dbReference type="AlphaFoldDB" id="A0A5P8K896"/>
<reference evidence="2 3" key="1">
    <citation type="submission" date="2019-10" db="EMBL/GenBank/DDBJ databases">
        <title>Streptomyces sp. strain GY16 isolated from leaves of Broussonetia papyrifera.</title>
        <authorList>
            <person name="Mo P."/>
        </authorList>
    </citation>
    <scope>NUCLEOTIDE SEQUENCE [LARGE SCALE GENOMIC DNA]</scope>
    <source>
        <strain evidence="2 3">GY16</strain>
    </source>
</reference>
<sequence length="63" mass="6370">MSRPFTGRALVGVLTVVGALLTLCGAVMWVLPGPGLPVLLFGILSLAAAGIALLTGRWNRGGP</sequence>
<feature type="transmembrane region" description="Helical" evidence="1">
    <location>
        <begin position="37"/>
        <end position="56"/>
    </location>
</feature>
<keyword evidence="1" id="KW-0472">Membrane</keyword>
<dbReference type="Proteomes" id="UP000327294">
    <property type="component" value="Chromosome"/>
</dbReference>
<proteinExistence type="predicted"/>
<dbReference type="RefSeq" id="WP_152170479.1">
    <property type="nucleotide sequence ID" value="NZ_CP045096.1"/>
</dbReference>
<dbReference type="KEGG" id="sphv:F9278_26095"/>
<keyword evidence="1" id="KW-1133">Transmembrane helix</keyword>
<evidence type="ECO:0000313" key="3">
    <source>
        <dbReference type="Proteomes" id="UP000327294"/>
    </source>
</evidence>
<keyword evidence="3" id="KW-1185">Reference proteome</keyword>
<dbReference type="EMBL" id="CP045096">
    <property type="protein sequence ID" value="QFQ99042.1"/>
    <property type="molecule type" value="Genomic_DNA"/>
</dbReference>
<evidence type="ECO:0000256" key="1">
    <source>
        <dbReference type="SAM" id="Phobius"/>
    </source>
</evidence>
<organism evidence="2 3">
    <name type="scientific">Streptomyces phaeolivaceus</name>
    <dbReference type="NCBI Taxonomy" id="2653200"/>
    <lineage>
        <taxon>Bacteria</taxon>
        <taxon>Bacillati</taxon>
        <taxon>Actinomycetota</taxon>
        <taxon>Actinomycetes</taxon>
        <taxon>Kitasatosporales</taxon>
        <taxon>Streptomycetaceae</taxon>
        <taxon>Streptomyces</taxon>
    </lineage>
</organism>